<dbReference type="GeneID" id="107807702"/>
<dbReference type="PROSITE" id="PS50006">
    <property type="entry name" value="FHA_DOMAIN"/>
    <property type="match status" value="1"/>
</dbReference>
<dbReference type="AlphaFoldDB" id="A0A1S4BFE8"/>
<protein>
    <submittedName>
        <fullName evidence="2">Uncharacterized protein LOC107807702</fullName>
    </submittedName>
</protein>
<evidence type="ECO:0000313" key="1">
    <source>
        <dbReference type="Proteomes" id="UP000790787"/>
    </source>
</evidence>
<organism evidence="1 2">
    <name type="scientific">Nicotiana tabacum</name>
    <name type="common">Common tobacco</name>
    <dbReference type="NCBI Taxonomy" id="4097"/>
    <lineage>
        <taxon>Eukaryota</taxon>
        <taxon>Viridiplantae</taxon>
        <taxon>Streptophyta</taxon>
        <taxon>Embryophyta</taxon>
        <taxon>Tracheophyta</taxon>
        <taxon>Spermatophyta</taxon>
        <taxon>Magnoliopsida</taxon>
        <taxon>eudicotyledons</taxon>
        <taxon>Gunneridae</taxon>
        <taxon>Pentapetalae</taxon>
        <taxon>asterids</taxon>
        <taxon>lamiids</taxon>
        <taxon>Solanales</taxon>
        <taxon>Solanaceae</taxon>
        <taxon>Nicotianoideae</taxon>
        <taxon>Nicotianeae</taxon>
        <taxon>Nicotiana</taxon>
    </lineage>
</organism>
<dbReference type="OrthoDB" id="444265at2759"/>
<dbReference type="SMART" id="SM00240">
    <property type="entry name" value="FHA"/>
    <property type="match status" value="1"/>
</dbReference>
<dbReference type="InterPro" id="IPR002716">
    <property type="entry name" value="PIN_dom"/>
</dbReference>
<dbReference type="InterPro" id="IPR008984">
    <property type="entry name" value="SMAD_FHA_dom_sf"/>
</dbReference>
<dbReference type="SUPFAM" id="SSF49879">
    <property type="entry name" value="SMAD/FHA domain"/>
    <property type="match status" value="1"/>
</dbReference>
<dbReference type="PaxDb" id="4097-A0A1S4BFE8"/>
<dbReference type="OMA" id="PFGSHIK"/>
<evidence type="ECO:0000313" key="2">
    <source>
        <dbReference type="RefSeq" id="XP_016487625.2"/>
    </source>
</evidence>
<dbReference type="GO" id="GO:0031965">
    <property type="term" value="C:nuclear membrane"/>
    <property type="evidence" value="ECO:0000318"/>
    <property type="project" value="GO_Central"/>
</dbReference>
<reference evidence="2" key="2">
    <citation type="submission" date="2025-08" db="UniProtKB">
        <authorList>
            <consortium name="RefSeq"/>
        </authorList>
    </citation>
    <scope>IDENTIFICATION</scope>
    <source>
        <tissue evidence="2">Leaf</tissue>
    </source>
</reference>
<gene>
    <name evidence="2" type="primary">LOC107807702</name>
</gene>
<dbReference type="PANTHER" id="PTHR22593:SF8">
    <property type="entry name" value="FHA DOMAIN-CONTAINING PROTEIN PS1"/>
    <property type="match status" value="1"/>
</dbReference>
<dbReference type="CDD" id="cd22691">
    <property type="entry name" value="FHA_PS1-like"/>
    <property type="match status" value="1"/>
</dbReference>
<name>A0A1S4BFE8_TOBAC</name>
<dbReference type="Pfam" id="PF13638">
    <property type="entry name" value="PIN_4"/>
    <property type="match status" value="1"/>
</dbReference>
<dbReference type="Gene3D" id="3.40.50.1010">
    <property type="entry name" value="5'-nuclease"/>
    <property type="match status" value="1"/>
</dbReference>
<proteinExistence type="predicted"/>
<dbReference type="Gene3D" id="2.60.200.20">
    <property type="match status" value="1"/>
</dbReference>
<dbReference type="Proteomes" id="UP000790787">
    <property type="component" value="Chromosome 12"/>
</dbReference>
<dbReference type="RefSeq" id="XP_016487625.2">
    <property type="nucleotide sequence ID" value="XM_016632139.2"/>
</dbReference>
<dbReference type="RefSeq" id="XP_016487625.1">
    <property type="nucleotide sequence ID" value="XM_016632139.1"/>
</dbReference>
<accession>A0A1S4BFE8</accession>
<dbReference type="SMR" id="A0A1S4BFE8"/>
<sequence length="862" mass="96980">MADKREAQPILESVEEKKIPVFTVLKNGAILKNIFLLDNPPSSSSSNQETSEFEEILVVGRHPDCNITLEHPSISRFHLRIHSKPSLHSLSVTDLSSVHGTWISGKKIESGARVELKEGDRMQLGGSSRVYRLHWVPISRAYDMENPFVPENTQEEQHQEESGFSPQNDQIQKEDDDMVQGLDSSFSGMSSLPRVSSLTPPAPPLLEKMSSPFPDKYEAANRNNLPGNIHEKGEISLLQPASYQPDNENSAPEALLDSEQSKTENVVDGTPERSPQRCSSIWSRRGKLFSVQIQTGRDRAMNEKVDMETEVESLNRERAGIKSVSKYRAMNEKVDMETEVESLNRERAGIKSVSKDLFASENKDKEEEVFTPDKENSTPSSLFLGSMKKSCLSEMTNGSDSKSVLSNMDENQEIFTPDKENRTPNTRLLRTMKKMGSQHQVKHPKPFKFSSLKKVVEPMASRAEGLVSHKKEKLGSTLGSTTKSTWSDMDDNDEEMFTPDKENMTPGTHFMRSMKKIAMLEDVQHLEAFKFPLNSVVDSIFHQNGTPNLASRNLERSEVNTVKNRMDRVPFQSLLVNSPAKTSSISPHEDVKLSGSPIKYRETKEACPFSNNSVVEQNRTWTMVVDTGSLLNKESRKSLQLLQGLKGTYLIIPRTVIRELDCMKRRASLFRRTTEVSAALEWIEDCMVNVKSWIHVQSCAEETRSVAPTPPATSPLSLFSEENGMFPIGGSLPFSPQSGLMESASPTAEDHILEYALFFKRTNKNGQLVLLSNDLTMKIKAMAEGLNCETAEEFRESLVNPFSERFLWKDSSPRGRTWSCEDDFVLRETYYRGPPKKTGEAAKGLKLILLHNSHYRHICSAS</sequence>
<dbReference type="Pfam" id="PF00498">
    <property type="entry name" value="FHA"/>
    <property type="match status" value="1"/>
</dbReference>
<dbReference type="PANTHER" id="PTHR22593">
    <property type="entry name" value="TRANSMEMBRANE PROTEIN 18"/>
    <property type="match status" value="1"/>
</dbReference>
<keyword evidence="1" id="KW-1185">Reference proteome</keyword>
<dbReference type="InterPro" id="IPR000253">
    <property type="entry name" value="FHA_dom"/>
</dbReference>
<dbReference type="CDD" id="cd09880">
    <property type="entry name" value="PIN_Smg5-6-like"/>
    <property type="match status" value="1"/>
</dbReference>
<reference evidence="1" key="1">
    <citation type="journal article" date="2014" name="Nat. Commun.">
        <title>The tobacco genome sequence and its comparison with those of tomato and potato.</title>
        <authorList>
            <person name="Sierro N."/>
            <person name="Battey J.N."/>
            <person name="Ouadi S."/>
            <person name="Bakaher N."/>
            <person name="Bovet L."/>
            <person name="Willig A."/>
            <person name="Goepfert S."/>
            <person name="Peitsch M.C."/>
            <person name="Ivanov N.V."/>
        </authorList>
    </citation>
    <scope>NUCLEOTIDE SEQUENCE [LARGE SCALE GENOMIC DNA]</scope>
</reference>
<dbReference type="KEGG" id="nta:107807702"/>